<dbReference type="SUPFAM" id="SSF56784">
    <property type="entry name" value="HAD-like"/>
    <property type="match status" value="1"/>
</dbReference>
<dbReference type="SFLD" id="SFLDS00003">
    <property type="entry name" value="Haloacid_Dehalogenase"/>
    <property type="match status" value="1"/>
</dbReference>
<dbReference type="Proteomes" id="UP000652074">
    <property type="component" value="Unassembled WGS sequence"/>
</dbReference>
<dbReference type="PANTHER" id="PTHR43520">
    <property type="entry name" value="ATP7, ISOFORM B"/>
    <property type="match status" value="1"/>
</dbReference>
<dbReference type="SUPFAM" id="SSF81653">
    <property type="entry name" value="Calcium ATPase, transduction domain A"/>
    <property type="match status" value="1"/>
</dbReference>
<evidence type="ECO:0000256" key="7">
    <source>
        <dbReference type="ARBA" id="ARBA00022967"/>
    </source>
</evidence>
<evidence type="ECO:0000256" key="11">
    <source>
        <dbReference type="SAM" id="MobiDB-lite"/>
    </source>
</evidence>
<dbReference type="InterPro" id="IPR059000">
    <property type="entry name" value="ATPase_P-type_domA"/>
</dbReference>
<dbReference type="RefSeq" id="WP_169206450.1">
    <property type="nucleotide sequence ID" value="NZ_CP059560.1"/>
</dbReference>
<organism evidence="13 14">
    <name type="scientific">Aromatoleum petrolei</name>
    <dbReference type="NCBI Taxonomy" id="76116"/>
    <lineage>
        <taxon>Bacteria</taxon>
        <taxon>Pseudomonadati</taxon>
        <taxon>Pseudomonadota</taxon>
        <taxon>Betaproteobacteria</taxon>
        <taxon>Rhodocyclales</taxon>
        <taxon>Rhodocyclaceae</taxon>
        <taxon>Aromatoleum</taxon>
    </lineage>
</organism>
<dbReference type="SFLD" id="SFLDF00027">
    <property type="entry name" value="p-type_atpase"/>
    <property type="match status" value="1"/>
</dbReference>
<dbReference type="InterPro" id="IPR044492">
    <property type="entry name" value="P_typ_ATPase_HD_dom"/>
</dbReference>
<dbReference type="CDD" id="cd02094">
    <property type="entry name" value="P-type_ATPase_Cu-like"/>
    <property type="match status" value="1"/>
</dbReference>
<evidence type="ECO:0000256" key="2">
    <source>
        <dbReference type="ARBA" id="ARBA00006024"/>
    </source>
</evidence>
<evidence type="ECO:0000256" key="8">
    <source>
        <dbReference type="ARBA" id="ARBA00022989"/>
    </source>
</evidence>
<feature type="transmembrane region" description="Helical" evidence="10">
    <location>
        <begin position="436"/>
        <end position="458"/>
    </location>
</feature>
<dbReference type="EMBL" id="WTVR01000019">
    <property type="protein sequence ID" value="NMF89070.1"/>
    <property type="molecule type" value="Genomic_DNA"/>
</dbReference>
<keyword evidence="6 10" id="KW-0067">ATP-binding</keyword>
<feature type="transmembrane region" description="Helical" evidence="10">
    <location>
        <begin position="753"/>
        <end position="772"/>
    </location>
</feature>
<dbReference type="PRINTS" id="PR00943">
    <property type="entry name" value="CUATPASE"/>
</dbReference>
<dbReference type="InterPro" id="IPR023214">
    <property type="entry name" value="HAD_sf"/>
</dbReference>
<dbReference type="InterPro" id="IPR023299">
    <property type="entry name" value="ATPase_P-typ_cyto_dom_N"/>
</dbReference>
<dbReference type="NCBIfam" id="TIGR01511">
    <property type="entry name" value="ATPase-IB1_Cu"/>
    <property type="match status" value="1"/>
</dbReference>
<keyword evidence="10" id="KW-1003">Cell membrane</keyword>
<evidence type="ECO:0000256" key="4">
    <source>
        <dbReference type="ARBA" id="ARBA00022723"/>
    </source>
</evidence>
<dbReference type="SFLD" id="SFLDG00002">
    <property type="entry name" value="C1.7:_P-type_atpase_like"/>
    <property type="match status" value="1"/>
</dbReference>
<dbReference type="Gene3D" id="1.10.620.20">
    <property type="entry name" value="Ribonucleotide Reductase, subunit A"/>
    <property type="match status" value="1"/>
</dbReference>
<feature type="transmembrane region" description="Helical" evidence="10">
    <location>
        <begin position="249"/>
        <end position="269"/>
    </location>
</feature>
<dbReference type="PRINTS" id="PR00119">
    <property type="entry name" value="CATATPASE"/>
</dbReference>
<dbReference type="Pfam" id="PF00702">
    <property type="entry name" value="Hydrolase"/>
    <property type="match status" value="1"/>
</dbReference>
<keyword evidence="8 10" id="KW-1133">Transmembrane helix</keyword>
<feature type="transmembrane region" description="Helical" evidence="10">
    <location>
        <begin position="219"/>
        <end position="243"/>
    </location>
</feature>
<reference evidence="13 14" key="1">
    <citation type="submission" date="2019-12" db="EMBL/GenBank/DDBJ databases">
        <title>Comparative genomics gives insights into the taxonomy of the Azoarcus-Aromatoleum group and reveals separate origins of nif in the plant-associated Azoarcus and non-plant-associated Aromatoleum sub-groups.</title>
        <authorList>
            <person name="Lafos M."/>
            <person name="Maluk M."/>
            <person name="Batista M."/>
            <person name="Junghare M."/>
            <person name="Carmona M."/>
            <person name="Faoro H."/>
            <person name="Cruz L.M."/>
            <person name="Battistoni F."/>
            <person name="De Souza E."/>
            <person name="Pedrosa F."/>
            <person name="Chen W.-M."/>
            <person name="Poole P.S."/>
            <person name="Dixon R.A."/>
            <person name="James E.K."/>
        </authorList>
    </citation>
    <scope>NUCLEOTIDE SEQUENCE [LARGE SCALE GENOMIC DNA]</scope>
    <source>
        <strain evidence="13 14">ToN1</strain>
    </source>
</reference>
<feature type="transmembrane region" description="Helical" evidence="10">
    <location>
        <begin position="408"/>
        <end position="430"/>
    </location>
</feature>
<evidence type="ECO:0000256" key="9">
    <source>
        <dbReference type="ARBA" id="ARBA00023136"/>
    </source>
</evidence>
<evidence type="ECO:0000256" key="1">
    <source>
        <dbReference type="ARBA" id="ARBA00004127"/>
    </source>
</evidence>
<name>A0ABX1MRV3_9RHOO</name>
<dbReference type="InterPro" id="IPR023298">
    <property type="entry name" value="ATPase_P-typ_TM_dom_sf"/>
</dbReference>
<protein>
    <submittedName>
        <fullName evidence="13">Heavy metal translocating P-type ATPase</fullName>
    </submittedName>
</protein>
<comment type="subcellular location">
    <subcellularLocation>
        <location evidence="10">Cell membrane</location>
    </subcellularLocation>
    <subcellularLocation>
        <location evidence="1">Endomembrane system</location>
        <topology evidence="1">Multi-pass membrane protein</topology>
    </subcellularLocation>
</comment>
<dbReference type="InterPro" id="IPR012348">
    <property type="entry name" value="RNR-like"/>
</dbReference>
<evidence type="ECO:0000256" key="3">
    <source>
        <dbReference type="ARBA" id="ARBA00022692"/>
    </source>
</evidence>
<dbReference type="InterPro" id="IPR036412">
    <property type="entry name" value="HAD-like_sf"/>
</dbReference>
<dbReference type="InterPro" id="IPR018303">
    <property type="entry name" value="ATPase_P-typ_P_site"/>
</dbReference>
<gene>
    <name evidence="13" type="ORF">GPA26_11355</name>
</gene>
<evidence type="ECO:0000313" key="14">
    <source>
        <dbReference type="Proteomes" id="UP000652074"/>
    </source>
</evidence>
<keyword evidence="7" id="KW-1278">Translocase</keyword>
<dbReference type="InterPro" id="IPR045800">
    <property type="entry name" value="HMBD"/>
</dbReference>
<comment type="similarity">
    <text evidence="2 10">Belongs to the cation transport ATPase (P-type) (TC 3.A.3) family. Type IB subfamily.</text>
</comment>
<evidence type="ECO:0000256" key="5">
    <source>
        <dbReference type="ARBA" id="ARBA00022741"/>
    </source>
</evidence>
<dbReference type="SMART" id="SM00746">
    <property type="entry name" value="TRASH"/>
    <property type="match status" value="1"/>
</dbReference>
<feature type="transmembrane region" description="Helical" evidence="10">
    <location>
        <begin position="156"/>
        <end position="180"/>
    </location>
</feature>
<dbReference type="InterPro" id="IPR011017">
    <property type="entry name" value="TRASH_dom"/>
</dbReference>
<feature type="compositionally biased region" description="Basic and acidic residues" evidence="11">
    <location>
        <begin position="13"/>
        <end position="32"/>
    </location>
</feature>
<feature type="transmembrane region" description="Helical" evidence="10">
    <location>
        <begin position="778"/>
        <end position="800"/>
    </location>
</feature>
<dbReference type="PROSITE" id="PS00154">
    <property type="entry name" value="ATPASE_E1_E2"/>
    <property type="match status" value="1"/>
</dbReference>
<feature type="domain" description="TRASH" evidence="12">
    <location>
        <begin position="52"/>
        <end position="89"/>
    </location>
</feature>
<evidence type="ECO:0000256" key="10">
    <source>
        <dbReference type="RuleBase" id="RU362081"/>
    </source>
</evidence>
<dbReference type="PANTHER" id="PTHR43520:SF8">
    <property type="entry name" value="P-TYPE CU(+) TRANSPORTER"/>
    <property type="match status" value="1"/>
</dbReference>
<dbReference type="InterPro" id="IPR009078">
    <property type="entry name" value="Ferritin-like_SF"/>
</dbReference>
<feature type="transmembrane region" description="Helical" evidence="10">
    <location>
        <begin position="186"/>
        <end position="207"/>
    </location>
</feature>
<sequence>MTEPRPTHAHVHHDHESHGDGHQGHEGHAAHHEHAHTHPSPAAPQESAAFTDPVCGMSVKPESPHHTSFDGHEYRFCSAKCLAKFSADPQRYLEPAAQAAPAGEAPTAAEYTCPMHPEIRQPGPGTCPKCGMALEPVLPELEGGENPELADFRRRLWWPLPATILVTVIAMSGGIIDPLLGGARPWIELLLATPVVLWGGWPFFGRWAQSIANRSPNMWTLIGTGVGAAYGYSVVATVAPGVFPDSFRMGGHVAVYFEAAAVIVSLTLLGQVLELRARAETGAAIKALLGLAPKTARRINADGSEEDVPLTHVHPGDRLRVRPGEKVPVDGVVLEGASAVDESMLTGEPMPVSKTAGDKVIGATLNTSGALVMQAEKIGSQTVLAQIVQMVAQAQRSRAPMQRMADRVAGWFVVVVVVIAALTFLGWGLFGPSPSWAYGLINAVAVLIIACPCALGLATPMSVMVATGNAATQGVLFRDAAAIENLRRVDTLIVDKTGTLTEGHPAYHSAIAAPGGEADEVLRLAASLDQGSEHPLAHAIVGEARRRGLTLSKPDGFESSSGIGVRGTVDGRKVVLGNTALMDEESVDWHALAGQAEALRLEGASVMMLAINGVAVGLVAVADPVKATTPEALAELRAHGIDRIVMATGDGLTTARAVGTRLGITEVLGEVKPKDKDDLVARLQREGRVVAMAGDGINDAPALARADVGVAMGTGTDVAMSSAQLTLVKGDLRGIAAARRISVETVRNMHQNLAFAFVYNALGVPLAAGLLYPFTGLLLSPMVAALAMSASSVSVVTNALRLRRTTPPAR</sequence>
<keyword evidence="14" id="KW-1185">Reference proteome</keyword>
<dbReference type="NCBIfam" id="TIGR01494">
    <property type="entry name" value="ATPase_P-type"/>
    <property type="match status" value="1"/>
</dbReference>
<evidence type="ECO:0000259" key="12">
    <source>
        <dbReference type="SMART" id="SM00746"/>
    </source>
</evidence>
<dbReference type="Gene3D" id="3.40.50.1000">
    <property type="entry name" value="HAD superfamily/HAD-like"/>
    <property type="match status" value="1"/>
</dbReference>
<dbReference type="InterPro" id="IPR007029">
    <property type="entry name" value="YHS_dom"/>
</dbReference>
<dbReference type="InterPro" id="IPR027256">
    <property type="entry name" value="P-typ_ATPase_IB"/>
</dbReference>
<accession>A0ABX1MRV3</accession>
<evidence type="ECO:0000256" key="6">
    <source>
        <dbReference type="ARBA" id="ARBA00022840"/>
    </source>
</evidence>
<dbReference type="Gene3D" id="2.70.150.10">
    <property type="entry name" value="Calcium-transporting ATPase, cytoplasmic transduction domain A"/>
    <property type="match status" value="1"/>
</dbReference>
<dbReference type="SUPFAM" id="SSF81665">
    <property type="entry name" value="Calcium ATPase, transmembrane domain M"/>
    <property type="match status" value="1"/>
</dbReference>
<keyword evidence="4 10" id="KW-0479">Metal-binding</keyword>
<proteinExistence type="inferred from homology"/>
<dbReference type="Pfam" id="PF00122">
    <property type="entry name" value="E1-E2_ATPase"/>
    <property type="match status" value="1"/>
</dbReference>
<dbReference type="NCBIfam" id="TIGR01525">
    <property type="entry name" value="ATPase-IB_hvy"/>
    <property type="match status" value="1"/>
</dbReference>
<dbReference type="Pfam" id="PF04945">
    <property type="entry name" value="YHS"/>
    <property type="match status" value="1"/>
</dbReference>
<comment type="caution">
    <text evidence="13">The sequence shown here is derived from an EMBL/GenBank/DDBJ whole genome shotgun (WGS) entry which is preliminary data.</text>
</comment>
<keyword evidence="5 10" id="KW-0547">Nucleotide-binding</keyword>
<feature type="region of interest" description="Disordered" evidence="11">
    <location>
        <begin position="1"/>
        <end position="48"/>
    </location>
</feature>
<keyword evidence="9 10" id="KW-0472">Membrane</keyword>
<dbReference type="InterPro" id="IPR001757">
    <property type="entry name" value="P_typ_ATPase"/>
</dbReference>
<dbReference type="Pfam" id="PF19335">
    <property type="entry name" value="HMBD"/>
    <property type="match status" value="1"/>
</dbReference>
<evidence type="ECO:0000313" key="13">
    <source>
        <dbReference type="EMBL" id="NMF89070.1"/>
    </source>
</evidence>
<dbReference type="SUPFAM" id="SSF47240">
    <property type="entry name" value="Ferritin-like"/>
    <property type="match status" value="1"/>
</dbReference>
<dbReference type="InterPro" id="IPR008250">
    <property type="entry name" value="ATPase_P-typ_transduc_dom_A_sf"/>
</dbReference>
<dbReference type="Gene3D" id="3.40.1110.10">
    <property type="entry name" value="Calcium-transporting ATPase, cytoplasmic domain N"/>
    <property type="match status" value="1"/>
</dbReference>
<keyword evidence="3 10" id="KW-0812">Transmembrane</keyword>